<keyword evidence="7" id="KW-0853">WD repeat</keyword>
<dbReference type="GO" id="GO:0016020">
    <property type="term" value="C:membrane"/>
    <property type="evidence" value="ECO:0007669"/>
    <property type="project" value="UniProtKB-SubCell"/>
</dbReference>
<evidence type="ECO:0000256" key="5">
    <source>
        <dbReference type="ARBA" id="ARBA00022989"/>
    </source>
</evidence>
<feature type="transmembrane region" description="Helical" evidence="8">
    <location>
        <begin position="711"/>
        <end position="735"/>
    </location>
</feature>
<feature type="transmembrane region" description="Helical" evidence="8">
    <location>
        <begin position="579"/>
        <end position="597"/>
    </location>
</feature>
<dbReference type="Gene3D" id="1.20.1530.20">
    <property type="match status" value="1"/>
</dbReference>
<comment type="caution">
    <text evidence="9">The sequence shown here is derived from an EMBL/GenBank/DDBJ whole genome shotgun (WGS) entry which is preliminary data.</text>
</comment>
<dbReference type="PANTHER" id="PTHR10361">
    <property type="entry name" value="SODIUM-BILE ACID COTRANSPORTER"/>
    <property type="match status" value="1"/>
</dbReference>
<keyword evidence="6 8" id="KW-0472">Membrane</keyword>
<evidence type="ECO:0000256" key="3">
    <source>
        <dbReference type="ARBA" id="ARBA00022692"/>
    </source>
</evidence>
<comment type="similarity">
    <text evidence="2">Belongs to the bile acid:sodium symporter (BASS) (TC 2.A.28) family.</text>
</comment>
<dbReference type="PANTHER" id="PTHR10361:SF28">
    <property type="entry name" value="P3 PROTEIN-RELATED"/>
    <property type="match status" value="1"/>
</dbReference>
<evidence type="ECO:0000256" key="7">
    <source>
        <dbReference type="PROSITE-ProRule" id="PRU00221"/>
    </source>
</evidence>
<dbReference type="InterPro" id="IPR015943">
    <property type="entry name" value="WD40/YVTN_repeat-like_dom_sf"/>
</dbReference>
<evidence type="ECO:0000256" key="1">
    <source>
        <dbReference type="ARBA" id="ARBA00004141"/>
    </source>
</evidence>
<comment type="subcellular location">
    <subcellularLocation>
        <location evidence="1">Membrane</location>
        <topology evidence="1">Multi-pass membrane protein</topology>
    </subcellularLocation>
</comment>
<feature type="repeat" description="WD" evidence="7">
    <location>
        <begin position="166"/>
        <end position="207"/>
    </location>
</feature>
<feature type="transmembrane region" description="Helical" evidence="8">
    <location>
        <begin position="553"/>
        <end position="573"/>
    </location>
</feature>
<name>A0A813X3B5_9BILA</name>
<keyword evidence="4" id="KW-0769">Symport</keyword>
<evidence type="ECO:0000256" key="6">
    <source>
        <dbReference type="ARBA" id="ARBA00023136"/>
    </source>
</evidence>
<dbReference type="PROSITE" id="PS50082">
    <property type="entry name" value="WD_REPEATS_2"/>
    <property type="match status" value="1"/>
</dbReference>
<dbReference type="SMART" id="SM00320">
    <property type="entry name" value="WD40"/>
    <property type="match status" value="5"/>
</dbReference>
<dbReference type="AlphaFoldDB" id="A0A813X3B5"/>
<evidence type="ECO:0000313" key="9">
    <source>
        <dbReference type="EMBL" id="CAF0863914.1"/>
    </source>
</evidence>
<feature type="transmembrane region" description="Helical" evidence="8">
    <location>
        <begin position="771"/>
        <end position="794"/>
    </location>
</feature>
<dbReference type="InterPro" id="IPR036322">
    <property type="entry name" value="WD40_repeat_dom_sf"/>
</dbReference>
<gene>
    <name evidence="9" type="ORF">SEV965_LOCUS3761</name>
</gene>
<dbReference type="Pfam" id="PF01758">
    <property type="entry name" value="SBF"/>
    <property type="match status" value="1"/>
</dbReference>
<protein>
    <submittedName>
        <fullName evidence="9">Uncharacterized protein</fullName>
    </submittedName>
</protein>
<dbReference type="GO" id="GO:0015293">
    <property type="term" value="F:symporter activity"/>
    <property type="evidence" value="ECO:0007669"/>
    <property type="project" value="UniProtKB-KW"/>
</dbReference>
<evidence type="ECO:0000256" key="2">
    <source>
        <dbReference type="ARBA" id="ARBA00006528"/>
    </source>
</evidence>
<feature type="transmembrane region" description="Helical" evidence="8">
    <location>
        <begin position="609"/>
        <end position="631"/>
    </location>
</feature>
<keyword evidence="3 8" id="KW-0812">Transmembrane</keyword>
<dbReference type="Proteomes" id="UP000663889">
    <property type="component" value="Unassembled WGS sequence"/>
</dbReference>
<evidence type="ECO:0000256" key="8">
    <source>
        <dbReference type="SAM" id="Phobius"/>
    </source>
</evidence>
<keyword evidence="5 8" id="KW-1133">Transmembrane helix</keyword>
<evidence type="ECO:0000256" key="4">
    <source>
        <dbReference type="ARBA" id="ARBA00022847"/>
    </source>
</evidence>
<organism evidence="9 10">
    <name type="scientific">Rotaria sordida</name>
    <dbReference type="NCBI Taxonomy" id="392033"/>
    <lineage>
        <taxon>Eukaryota</taxon>
        <taxon>Metazoa</taxon>
        <taxon>Spiralia</taxon>
        <taxon>Gnathifera</taxon>
        <taxon>Rotifera</taxon>
        <taxon>Eurotatoria</taxon>
        <taxon>Bdelloidea</taxon>
        <taxon>Philodinida</taxon>
        <taxon>Philodinidae</taxon>
        <taxon>Rotaria</taxon>
    </lineage>
</organism>
<dbReference type="InterPro" id="IPR001680">
    <property type="entry name" value="WD40_rpt"/>
</dbReference>
<evidence type="ECO:0000313" key="10">
    <source>
        <dbReference type="Proteomes" id="UP000663889"/>
    </source>
</evidence>
<feature type="transmembrane region" description="Helical" evidence="8">
    <location>
        <begin position="651"/>
        <end position="673"/>
    </location>
</feature>
<dbReference type="InterPro" id="IPR002657">
    <property type="entry name" value="BilAc:Na_symport/Acr3"/>
</dbReference>
<dbReference type="Gene3D" id="2.130.10.10">
    <property type="entry name" value="YVTN repeat-like/Quinoprotein amine dehydrogenase"/>
    <property type="match status" value="1"/>
</dbReference>
<proteinExistence type="inferred from homology"/>
<dbReference type="Pfam" id="PF00400">
    <property type="entry name" value="WD40"/>
    <property type="match status" value="1"/>
</dbReference>
<dbReference type="EMBL" id="CAJNOU010000099">
    <property type="protein sequence ID" value="CAF0863914.1"/>
    <property type="molecule type" value="Genomic_DNA"/>
</dbReference>
<feature type="transmembrane region" description="Helical" evidence="8">
    <location>
        <begin position="685"/>
        <end position="705"/>
    </location>
</feature>
<accession>A0A813X3B5</accession>
<sequence>MSSDNEVHDEDNFQCEHIITESHKKAIYSISICQQALSDESEEAFLFATCAINQICVYKYTIIDEKSSVQLIQSYCDSDDKEYFYDCKWTMFGNTTILAAAGLRGVVRVIDIAHQCHLKPLRHLGSVNQIAFASEQPTLMASSCSNYAVYLWDAEAALCLANYVGPDQHKQGVLSVDINYNGTFIVSGGLDNIVCVWSTQDKEIIENMAIAKRGPLFKEFRLSAPHHVYFPIFYSNTLHEHYVDSVKWFSEDIIVSKSADHVYCIWKFNVEQKDPNILFRWNRSEKSNIIFDVRLGLSVTRKLMAIGRLDGSIFIWNMTTLPDQPNILTHRESKSMDNFEIFIDKTKNDKDQNIEYLTSFGNKSYEISLFQIRHITIQVDSNDFYHNKHNNSNVVGFKIQITSTNPNIINLRKEVPISTETIKINNSNTILVEDLYILSRKKSLGHIFNAYPSPTLIYLKQNSTNDSNIHMTWSMKGAAMGLTKLIFHLDIFYDDDTSLSRSWSLNILVIQPKRLIDKLFYTIIPFIVIIISILMGFLLDLKIITDLLKNPKPVLIGFLAQYGLMPFLAMGIAKIFHYTPLYSLALFVIGCCPGSGASNQWTVLFDGDVNLSAIMSFVSTAASFFMMPLYFYTIGRFYMDELSIRIPFLSLVRSLALVVIPYSIGIVISYFYPKTRPFIKKLIKPIMIFVLLFFLTFGLIVNWYLFIMIDLYTALTAPLLPFLGFLFGGILAWIFRMNWTHIKTIGIEAGIQNVGIAFIIIMYSFPQPYATQGMIVPMIVSFFTTKPFWIILIIRNQIRKYKQRKEERKNLNTNGEIIHDNDKLQSNNEENLKQENVIEIIK</sequence>
<keyword evidence="4" id="KW-0813">Transport</keyword>
<dbReference type="InterPro" id="IPR004710">
    <property type="entry name" value="Bilac:Na_transpt"/>
</dbReference>
<dbReference type="PROSITE" id="PS50294">
    <property type="entry name" value="WD_REPEATS_REGION"/>
    <property type="match status" value="1"/>
</dbReference>
<dbReference type="SUPFAM" id="SSF50978">
    <property type="entry name" value="WD40 repeat-like"/>
    <property type="match status" value="1"/>
</dbReference>
<feature type="transmembrane region" description="Helical" evidence="8">
    <location>
        <begin position="519"/>
        <end position="541"/>
    </location>
</feature>
<feature type="transmembrane region" description="Helical" evidence="8">
    <location>
        <begin position="747"/>
        <end position="765"/>
    </location>
</feature>
<reference evidence="9" key="1">
    <citation type="submission" date="2021-02" db="EMBL/GenBank/DDBJ databases">
        <authorList>
            <person name="Nowell W R."/>
        </authorList>
    </citation>
    <scope>NUCLEOTIDE SEQUENCE</scope>
</reference>
<dbReference type="InterPro" id="IPR038770">
    <property type="entry name" value="Na+/solute_symporter_sf"/>
</dbReference>